<reference evidence="6 7" key="1">
    <citation type="submission" date="2020-12" db="EMBL/GenBank/DDBJ databases">
        <title>FDA dAtabase for Regulatory Grade micrObial Sequences (FDA-ARGOS): Supporting development and validation of Infectious Disease Dx tests.</title>
        <authorList>
            <person name="Minogue T."/>
            <person name="Wolcott M."/>
            <person name="Wasieloski L."/>
            <person name="Aguilar W."/>
            <person name="Moore D."/>
            <person name="Jaissle J."/>
            <person name="Tallon L."/>
            <person name="Sadzewicz L."/>
            <person name="Zhao X."/>
            <person name="Boylan J."/>
            <person name="Ott S."/>
            <person name="Bowen H."/>
            <person name="Vavikolanu K."/>
            <person name="Mehta A."/>
            <person name="Aluvathingal J."/>
            <person name="Nadendla S."/>
            <person name="Yan Y."/>
            <person name="Sichtig H."/>
        </authorList>
    </citation>
    <scope>NUCLEOTIDE SEQUENCE [LARGE SCALE GENOMIC DNA]</scope>
    <source>
        <strain evidence="6 7">FDAARGOS_949</strain>
    </source>
</reference>
<keyword evidence="6" id="KW-0966">Cell projection</keyword>
<protein>
    <recommendedName>
        <fullName evidence="5">Flagellar protein FliT</fullName>
    </recommendedName>
</protein>
<keyword evidence="4" id="KW-0143">Chaperone</keyword>
<keyword evidence="3" id="KW-1005">Bacterial flagellum biogenesis</keyword>
<evidence type="ECO:0000256" key="4">
    <source>
        <dbReference type="ARBA" id="ARBA00023186"/>
    </source>
</evidence>
<gene>
    <name evidence="6" type="ORF">I6H06_22330</name>
</gene>
<accession>A0AAQ0BU30</accession>
<evidence type="ECO:0000256" key="5">
    <source>
        <dbReference type="ARBA" id="ARBA00093797"/>
    </source>
</evidence>
<evidence type="ECO:0000256" key="3">
    <source>
        <dbReference type="ARBA" id="ARBA00022795"/>
    </source>
</evidence>
<dbReference type="AlphaFoldDB" id="A0AAQ0BU30"/>
<dbReference type="Pfam" id="PF05400">
    <property type="entry name" value="FliT"/>
    <property type="match status" value="1"/>
</dbReference>
<sequence length="107" mass="12075">MGETDMEQHTLVSQVLAMTHDIERAVRLADWASVERLVAARNPYLMSIEAEQSPESLLMIREIQAIDAAVLAESTQTRDELQVEYRSAIERVNAARQYSQTAAALHY</sequence>
<keyword evidence="6" id="KW-0282">Flagellum</keyword>
<organism evidence="6 7">
    <name type="scientific">Burkholderia glumae</name>
    <name type="common">Pseudomonas glumae</name>
    <dbReference type="NCBI Taxonomy" id="337"/>
    <lineage>
        <taxon>Bacteria</taxon>
        <taxon>Pseudomonadati</taxon>
        <taxon>Pseudomonadota</taxon>
        <taxon>Betaproteobacteria</taxon>
        <taxon>Burkholderiales</taxon>
        <taxon>Burkholderiaceae</taxon>
        <taxon>Burkholderia</taxon>
    </lineage>
</organism>
<dbReference type="Proteomes" id="UP000594892">
    <property type="component" value="Chromosome 2"/>
</dbReference>
<comment type="subcellular location">
    <subcellularLocation>
        <location evidence="1">Cytoplasm</location>
        <location evidence="1">Cytosol</location>
    </subcellularLocation>
</comment>
<keyword evidence="2" id="KW-0963">Cytoplasm</keyword>
<evidence type="ECO:0000256" key="1">
    <source>
        <dbReference type="ARBA" id="ARBA00004514"/>
    </source>
</evidence>
<evidence type="ECO:0000256" key="2">
    <source>
        <dbReference type="ARBA" id="ARBA00022490"/>
    </source>
</evidence>
<proteinExistence type="predicted"/>
<name>A0AAQ0BU30_BURGL</name>
<evidence type="ECO:0000313" key="7">
    <source>
        <dbReference type="Proteomes" id="UP000594892"/>
    </source>
</evidence>
<dbReference type="GO" id="GO:0044781">
    <property type="term" value="P:bacterial-type flagellum organization"/>
    <property type="evidence" value="ECO:0007669"/>
    <property type="project" value="UniProtKB-KW"/>
</dbReference>
<dbReference type="EMBL" id="CP065601">
    <property type="protein sequence ID" value="QPQ91852.1"/>
    <property type="molecule type" value="Genomic_DNA"/>
</dbReference>
<dbReference type="InterPro" id="IPR008622">
    <property type="entry name" value="FliT"/>
</dbReference>
<evidence type="ECO:0000313" key="6">
    <source>
        <dbReference type="EMBL" id="QPQ91852.1"/>
    </source>
</evidence>
<keyword evidence="6" id="KW-0969">Cilium</keyword>